<feature type="compositionally biased region" description="Basic and acidic residues" evidence="1">
    <location>
        <begin position="475"/>
        <end position="488"/>
    </location>
</feature>
<feature type="region of interest" description="Disordered" evidence="1">
    <location>
        <begin position="428"/>
        <end position="495"/>
    </location>
</feature>
<dbReference type="EMBL" id="HBNS01031188">
    <property type="protein sequence ID" value="CAE4625407.1"/>
    <property type="molecule type" value="Transcribed_RNA"/>
</dbReference>
<accession>A0A7S4RV13</accession>
<feature type="compositionally biased region" description="Polar residues" evidence="1">
    <location>
        <begin position="387"/>
        <end position="409"/>
    </location>
</feature>
<feature type="compositionally biased region" description="Basic residues" evidence="1">
    <location>
        <begin position="524"/>
        <end position="540"/>
    </location>
</feature>
<evidence type="ECO:0000256" key="1">
    <source>
        <dbReference type="SAM" id="MobiDB-lite"/>
    </source>
</evidence>
<feature type="compositionally biased region" description="Polar residues" evidence="1">
    <location>
        <begin position="142"/>
        <end position="157"/>
    </location>
</feature>
<evidence type="ECO:0000313" key="2">
    <source>
        <dbReference type="EMBL" id="CAE4625407.1"/>
    </source>
</evidence>
<feature type="compositionally biased region" description="Basic residues" evidence="1">
    <location>
        <begin position="455"/>
        <end position="474"/>
    </location>
</feature>
<feature type="region of interest" description="Disordered" evidence="1">
    <location>
        <begin position="523"/>
        <end position="570"/>
    </location>
</feature>
<gene>
    <name evidence="2" type="ORF">DBRI00130_LOCUS24456</name>
</gene>
<dbReference type="AlphaFoldDB" id="A0A7S4RV13"/>
<protein>
    <submittedName>
        <fullName evidence="2">Uncharacterized protein</fullName>
    </submittedName>
</protein>
<sequence>MSHWMTSGANRLRAKQSCIFDTRAKQRAASEAADSLINTNAPISSVCGQRQKKRKNTGTKVLEGSTATIPPAQSQVRSVVENSVHTSGSMEMNYFGGQPRRIISMNGHQHAPPPGAAELQEAARRLAAQHPNRSLLEDTRQETVANEASTSSNTMNNLPKREAWAGSFSAEHADMTLSQQQRALLLQHEADLLQAEALGSHPMFSSNHAALLNRLSGGLPHTLGISESPLSATAAGLGLDPIQMEIERYKLQALQEEMIVREQLREHILLQRQQEEMALQSIIARQSEQQQRFLSSFHEADQIAAQQEHRLSLAANALKANALPPMATALGVFGRQGAGEHPKISQPTQSKVQSKVPVPKQSFQADDKLKEPVQAYSYQKKEAGSVTGHNNSAIQMSQPSTADSEDSTTLQRLHLKQEKILNNYTDSLSRKNTHQPSSLHLKRSNDTSVSSNTNGKRKVIPAATKKRNVKPKVGNKKEKDSVISDKKYSQQATTNETTKAYSVGTRDGDIQRKGCGVISAPQKHFPKKIQQKTPRQVKKVQAKEQQQKKKLSPKHQPASLAQSPGGLVKQKAPVNFSRRVSDFKEDCHQPATKGKIPSSDPALNPPKLRYFNNGVVSNDIIIADWPMKQIIY</sequence>
<reference evidence="2" key="1">
    <citation type="submission" date="2021-01" db="EMBL/GenBank/DDBJ databases">
        <authorList>
            <person name="Corre E."/>
            <person name="Pelletier E."/>
            <person name="Niang G."/>
            <person name="Scheremetjew M."/>
            <person name="Finn R."/>
            <person name="Kale V."/>
            <person name="Holt S."/>
            <person name="Cochrane G."/>
            <person name="Meng A."/>
            <person name="Brown T."/>
            <person name="Cohen L."/>
        </authorList>
    </citation>
    <scope>NUCLEOTIDE SEQUENCE</scope>
    <source>
        <strain evidence="2">GSO104</strain>
    </source>
</reference>
<feature type="region of interest" description="Disordered" evidence="1">
    <location>
        <begin position="124"/>
        <end position="158"/>
    </location>
</feature>
<proteinExistence type="predicted"/>
<feature type="region of interest" description="Disordered" evidence="1">
    <location>
        <begin position="337"/>
        <end position="409"/>
    </location>
</feature>
<organism evidence="2">
    <name type="scientific">Ditylum brightwellii</name>
    <dbReference type="NCBI Taxonomy" id="49249"/>
    <lineage>
        <taxon>Eukaryota</taxon>
        <taxon>Sar</taxon>
        <taxon>Stramenopiles</taxon>
        <taxon>Ochrophyta</taxon>
        <taxon>Bacillariophyta</taxon>
        <taxon>Mediophyceae</taxon>
        <taxon>Lithodesmiophycidae</taxon>
        <taxon>Lithodesmiales</taxon>
        <taxon>Lithodesmiaceae</taxon>
        <taxon>Ditylum</taxon>
    </lineage>
</organism>
<name>A0A7S4RV13_9STRA</name>